<evidence type="ECO:0000313" key="4">
    <source>
        <dbReference type="Proteomes" id="UP000006322"/>
    </source>
</evidence>
<evidence type="ECO:0000256" key="1">
    <source>
        <dbReference type="ARBA" id="ARBA00022801"/>
    </source>
</evidence>
<dbReference type="InterPro" id="IPR006683">
    <property type="entry name" value="Thioestr_dom"/>
</dbReference>
<dbReference type="SUPFAM" id="SSF54637">
    <property type="entry name" value="Thioesterase/thiol ester dehydrase-isomerase"/>
    <property type="match status" value="1"/>
</dbReference>
<dbReference type="GO" id="GO:0016289">
    <property type="term" value="F:acyl-CoA hydrolase activity"/>
    <property type="evidence" value="ECO:0007669"/>
    <property type="project" value="UniProtKB-ARBA"/>
</dbReference>
<proteinExistence type="predicted"/>
<keyword evidence="4" id="KW-1185">Reference proteome</keyword>
<dbReference type="Gene3D" id="3.10.129.10">
    <property type="entry name" value="Hotdog Thioesterase"/>
    <property type="match status" value="1"/>
</dbReference>
<evidence type="ECO:0000313" key="3">
    <source>
        <dbReference type="EMBL" id="GAC32353.1"/>
    </source>
</evidence>
<keyword evidence="1" id="KW-0378">Hydrolase</keyword>
<accession>K6ZU68</accession>
<dbReference type="EMBL" id="BAER01000037">
    <property type="protein sequence ID" value="GAC32353.1"/>
    <property type="molecule type" value="Genomic_DNA"/>
</dbReference>
<sequence length="138" mass="15090">MTDIHFDSSFVQCEKQDGFSAHMGPFFEKRINGVMHRALKIEAHHLNPEGVVHGGVTLALTDYIIYRAIGDEIGHDIRFATINLNSNLIAAGKAGDVLFGVGSVVRKTRSVIFAQGQIFTNKNIILQATGVWKIIGAN</sequence>
<dbReference type="InterPro" id="IPR029069">
    <property type="entry name" value="HotDog_dom_sf"/>
</dbReference>
<dbReference type="RefSeq" id="WP_007104151.1">
    <property type="nucleotide sequence ID" value="NZ_BAER01000037.1"/>
</dbReference>
<gene>
    <name evidence="3" type="ORF">GPLA_1439</name>
</gene>
<protein>
    <recommendedName>
        <fullName evidence="2">Thioesterase domain-containing protein</fullName>
    </recommendedName>
</protein>
<dbReference type="STRING" id="1129793.GPLA_1439"/>
<feature type="domain" description="Thioesterase" evidence="2">
    <location>
        <begin position="50"/>
        <end position="122"/>
    </location>
</feature>
<comment type="caution">
    <text evidence="3">The sequence shown here is derived from an EMBL/GenBank/DDBJ whole genome shotgun (WGS) entry which is preliminary data.</text>
</comment>
<dbReference type="Pfam" id="PF03061">
    <property type="entry name" value="4HBT"/>
    <property type="match status" value="1"/>
</dbReference>
<dbReference type="InterPro" id="IPR003736">
    <property type="entry name" value="PAAI_dom"/>
</dbReference>
<name>K6ZU68_9ALTE</name>
<dbReference type="AlphaFoldDB" id="K6ZU68"/>
<reference evidence="4" key="1">
    <citation type="journal article" date="2014" name="Environ. Microbiol.">
        <title>Comparative genomics of the marine bacterial genus Glaciecola reveals the high degree of genomic diversity and genomic characteristic for cold adaptation.</title>
        <authorList>
            <person name="Qin Q.L."/>
            <person name="Xie B.B."/>
            <person name="Yu Y."/>
            <person name="Shu Y.L."/>
            <person name="Rong J.C."/>
            <person name="Zhang Y.J."/>
            <person name="Zhao D.L."/>
            <person name="Chen X.L."/>
            <person name="Zhang X.Y."/>
            <person name="Chen B."/>
            <person name="Zhou B.C."/>
            <person name="Zhang Y.Z."/>
        </authorList>
    </citation>
    <scope>NUCLEOTIDE SEQUENCE [LARGE SCALE GENOMIC DNA]</scope>
    <source>
        <strain evidence="4">LMG 21857</strain>
    </source>
</reference>
<dbReference type="NCBIfam" id="TIGR00369">
    <property type="entry name" value="unchar_dom_1"/>
    <property type="match status" value="1"/>
</dbReference>
<dbReference type="OrthoDB" id="5290048at2"/>
<evidence type="ECO:0000259" key="2">
    <source>
        <dbReference type="Pfam" id="PF03061"/>
    </source>
</evidence>
<organism evidence="3 4">
    <name type="scientific">Paraglaciecola polaris LMG 21857</name>
    <dbReference type="NCBI Taxonomy" id="1129793"/>
    <lineage>
        <taxon>Bacteria</taxon>
        <taxon>Pseudomonadati</taxon>
        <taxon>Pseudomonadota</taxon>
        <taxon>Gammaproteobacteria</taxon>
        <taxon>Alteromonadales</taxon>
        <taxon>Alteromonadaceae</taxon>
        <taxon>Paraglaciecola</taxon>
    </lineage>
</organism>
<dbReference type="Proteomes" id="UP000006322">
    <property type="component" value="Unassembled WGS sequence"/>
</dbReference>
<dbReference type="CDD" id="cd03443">
    <property type="entry name" value="PaaI_thioesterase"/>
    <property type="match status" value="1"/>
</dbReference>